<feature type="compositionally biased region" description="Polar residues" evidence="1">
    <location>
        <begin position="105"/>
        <end position="120"/>
    </location>
</feature>
<proteinExistence type="predicted"/>
<name>A0A1Y3B1S8_EURMA</name>
<feature type="non-terminal residue" evidence="2">
    <location>
        <position position="1"/>
    </location>
</feature>
<dbReference type="AlphaFoldDB" id="A0A1Y3B1S8"/>
<feature type="region of interest" description="Disordered" evidence="1">
    <location>
        <begin position="221"/>
        <end position="291"/>
    </location>
</feature>
<comment type="caution">
    <text evidence="2">The sequence shown here is derived from an EMBL/GenBank/DDBJ whole genome shotgun (WGS) entry which is preliminary data.</text>
</comment>
<feature type="compositionally biased region" description="Low complexity" evidence="1">
    <location>
        <begin position="273"/>
        <end position="291"/>
    </location>
</feature>
<feature type="compositionally biased region" description="Basic and acidic residues" evidence="1">
    <location>
        <begin position="221"/>
        <end position="233"/>
    </location>
</feature>
<reference evidence="2 3" key="1">
    <citation type="submission" date="2017-03" db="EMBL/GenBank/DDBJ databases">
        <title>Genome Survey of Euroglyphus maynei.</title>
        <authorList>
            <person name="Arlian L.G."/>
            <person name="Morgan M.S."/>
            <person name="Rider S.D."/>
        </authorList>
    </citation>
    <scope>NUCLEOTIDE SEQUENCE [LARGE SCALE GENOMIC DNA]</scope>
    <source>
        <strain evidence="2">Arlian Lab</strain>
        <tissue evidence="2">Whole body</tissue>
    </source>
</reference>
<accession>A0A1Y3B1S8</accession>
<protein>
    <submittedName>
        <fullName evidence="2">Uncharacterized protein</fullName>
    </submittedName>
</protein>
<keyword evidence="3" id="KW-1185">Reference proteome</keyword>
<feature type="region of interest" description="Disordered" evidence="1">
    <location>
        <begin position="105"/>
        <end position="154"/>
    </location>
</feature>
<evidence type="ECO:0000313" key="2">
    <source>
        <dbReference type="EMBL" id="OTF74782.1"/>
    </source>
</evidence>
<dbReference type="Proteomes" id="UP000194236">
    <property type="component" value="Unassembled WGS sequence"/>
</dbReference>
<evidence type="ECO:0000256" key="1">
    <source>
        <dbReference type="SAM" id="MobiDB-lite"/>
    </source>
</evidence>
<feature type="compositionally biased region" description="Polar residues" evidence="1">
    <location>
        <begin position="237"/>
        <end position="272"/>
    </location>
</feature>
<evidence type="ECO:0000313" key="3">
    <source>
        <dbReference type="Proteomes" id="UP000194236"/>
    </source>
</evidence>
<feature type="non-terminal residue" evidence="2">
    <location>
        <position position="291"/>
    </location>
</feature>
<organism evidence="2 3">
    <name type="scientific">Euroglyphus maynei</name>
    <name type="common">Mayne's house dust mite</name>
    <dbReference type="NCBI Taxonomy" id="6958"/>
    <lineage>
        <taxon>Eukaryota</taxon>
        <taxon>Metazoa</taxon>
        <taxon>Ecdysozoa</taxon>
        <taxon>Arthropoda</taxon>
        <taxon>Chelicerata</taxon>
        <taxon>Arachnida</taxon>
        <taxon>Acari</taxon>
        <taxon>Acariformes</taxon>
        <taxon>Sarcoptiformes</taxon>
        <taxon>Astigmata</taxon>
        <taxon>Psoroptidia</taxon>
        <taxon>Analgoidea</taxon>
        <taxon>Pyroglyphidae</taxon>
        <taxon>Pyroglyphinae</taxon>
        <taxon>Euroglyphus</taxon>
    </lineage>
</organism>
<dbReference type="EMBL" id="MUJZ01045283">
    <property type="protein sequence ID" value="OTF74782.1"/>
    <property type="molecule type" value="Genomic_DNA"/>
</dbReference>
<gene>
    <name evidence="2" type="ORF">BLA29_009147</name>
</gene>
<sequence>ILYKNGRDKGWHLRLLPNDREQVESILGVAAEFQKRLKNFQKELDKVSQTSSTMNADALQNFNMWTSCKENLLARRDQTFRMQQEKLDKFYQKVRKNDPVIVQQPLASTSIVTPKPSNNDQPQKQQESQSQSSLTTKVPKITSDDQRSSPSTLSKDHIKIEKYVEKCMPSVQSALSFQEKMNRNSLFILENKKFTKSLNDFAFLRNEISFIDNLISLVRSKQSDNKSQHRDCKLAPVSNTKSPINTVQQPKINPIQKSNTSLPNVPTQQKPNTGSVPSSTSSTSLSRQAPR</sequence>
<feature type="compositionally biased region" description="Low complexity" evidence="1">
    <location>
        <begin position="121"/>
        <end position="133"/>
    </location>
</feature>